<feature type="domain" description="Orn/Lys/Arg decarboxylases family 1 pyridoxal-P attachment site" evidence="6">
    <location>
        <begin position="7"/>
        <end position="304"/>
    </location>
</feature>
<dbReference type="InterPro" id="IPR008286">
    <property type="entry name" value="Prn/Lys/Arg_de-COase_C"/>
</dbReference>
<gene>
    <name evidence="8" type="ORF">DRW41_21730</name>
</gene>
<dbReference type="AlphaFoldDB" id="A0A3D8GKF8"/>
<proteinExistence type="inferred from homology"/>
<dbReference type="PANTHER" id="PTHR43277:SF3">
    <property type="entry name" value="DECARBOXYLASE, PUTATIVE-RELATED"/>
    <property type="match status" value="1"/>
</dbReference>
<evidence type="ECO:0000313" key="8">
    <source>
        <dbReference type="EMBL" id="RDU34821.1"/>
    </source>
</evidence>
<comment type="similarity">
    <text evidence="2">Belongs to the Orn/Lys/Arg decarboxylase class-I family.</text>
</comment>
<dbReference type="RefSeq" id="WP_115454101.1">
    <property type="nucleotide sequence ID" value="NZ_QNQT01000018.1"/>
</dbReference>
<evidence type="ECO:0000259" key="6">
    <source>
        <dbReference type="Pfam" id="PF01276"/>
    </source>
</evidence>
<dbReference type="Gene3D" id="3.90.105.10">
    <property type="entry name" value="Molybdopterin biosynthesis moea protein, domain 2"/>
    <property type="match status" value="1"/>
</dbReference>
<dbReference type="Pfam" id="PF03711">
    <property type="entry name" value="OKR_DC_1_C"/>
    <property type="match status" value="1"/>
</dbReference>
<dbReference type="SUPFAM" id="SSF55904">
    <property type="entry name" value="Ornithine decarboxylase C-terminal domain"/>
    <property type="match status" value="1"/>
</dbReference>
<evidence type="ECO:0000256" key="2">
    <source>
        <dbReference type="ARBA" id="ARBA00010671"/>
    </source>
</evidence>
<feature type="domain" description="Orn/Lys/Arg decarboxylase C-terminal" evidence="7">
    <location>
        <begin position="401"/>
        <end position="462"/>
    </location>
</feature>
<keyword evidence="3" id="KW-0210">Decarboxylase</keyword>
<evidence type="ECO:0000256" key="3">
    <source>
        <dbReference type="ARBA" id="ARBA00022793"/>
    </source>
</evidence>
<dbReference type="Pfam" id="PF01276">
    <property type="entry name" value="OKR_DC_1"/>
    <property type="match status" value="1"/>
</dbReference>
<keyword evidence="9" id="KW-1185">Reference proteome</keyword>
<accession>A0A3D8GKF8</accession>
<name>A0A3D8GKF8_9BACI</name>
<dbReference type="InterPro" id="IPR015424">
    <property type="entry name" value="PyrdxlP-dep_Trfase"/>
</dbReference>
<evidence type="ECO:0000313" key="9">
    <source>
        <dbReference type="Proteomes" id="UP000257144"/>
    </source>
</evidence>
<reference evidence="8 9" key="1">
    <citation type="submission" date="2018-07" db="EMBL/GenBank/DDBJ databases">
        <title>Bacillus sp. YLB-04 draft genome sequence.</title>
        <authorList>
            <person name="Yu L."/>
            <person name="Tang X."/>
        </authorList>
    </citation>
    <scope>NUCLEOTIDE SEQUENCE [LARGE SCALE GENOMIC DNA]</scope>
    <source>
        <strain evidence="8 9">YLB-04</strain>
    </source>
</reference>
<evidence type="ECO:0000256" key="1">
    <source>
        <dbReference type="ARBA" id="ARBA00001933"/>
    </source>
</evidence>
<comment type="caution">
    <text evidence="8">The sequence shown here is derived from an EMBL/GenBank/DDBJ whole genome shotgun (WGS) entry which is preliminary data.</text>
</comment>
<evidence type="ECO:0000259" key="7">
    <source>
        <dbReference type="Pfam" id="PF03711"/>
    </source>
</evidence>
<dbReference type="InterPro" id="IPR000310">
    <property type="entry name" value="Orn/Lys/Arg_deCO2ase_major_dom"/>
</dbReference>
<comment type="cofactor">
    <cofactor evidence="1">
        <name>pyridoxal 5'-phosphate</name>
        <dbReference type="ChEBI" id="CHEBI:597326"/>
    </cofactor>
</comment>
<protein>
    <submittedName>
        <fullName evidence="8">Arginine decarboxylase</fullName>
    </submittedName>
</protein>
<dbReference type="InterPro" id="IPR015421">
    <property type="entry name" value="PyrdxlP-dep_Trfase_major"/>
</dbReference>
<organism evidence="8 9">
    <name type="scientific">Neobacillus piezotolerans</name>
    <dbReference type="NCBI Taxonomy" id="2259171"/>
    <lineage>
        <taxon>Bacteria</taxon>
        <taxon>Bacillati</taxon>
        <taxon>Bacillota</taxon>
        <taxon>Bacilli</taxon>
        <taxon>Bacillales</taxon>
        <taxon>Bacillaceae</taxon>
        <taxon>Neobacillus</taxon>
    </lineage>
</organism>
<dbReference type="Proteomes" id="UP000257144">
    <property type="component" value="Unassembled WGS sequence"/>
</dbReference>
<dbReference type="InterPro" id="IPR036633">
    <property type="entry name" value="Prn/Lys/Arg_de-COase_C_sf"/>
</dbReference>
<dbReference type="SUPFAM" id="SSF53383">
    <property type="entry name" value="PLP-dependent transferases"/>
    <property type="match status" value="1"/>
</dbReference>
<dbReference type="PANTHER" id="PTHR43277">
    <property type="entry name" value="ARGININE DECARBOXYLASE"/>
    <property type="match status" value="1"/>
</dbReference>
<keyword evidence="4" id="KW-0663">Pyridoxal phosphate</keyword>
<dbReference type="OrthoDB" id="9815233at2"/>
<keyword evidence="5" id="KW-0456">Lyase</keyword>
<dbReference type="EMBL" id="QNQT01000018">
    <property type="protein sequence ID" value="RDU34821.1"/>
    <property type="molecule type" value="Genomic_DNA"/>
</dbReference>
<dbReference type="CDD" id="cd00615">
    <property type="entry name" value="Orn_deC_like"/>
    <property type="match status" value="1"/>
</dbReference>
<dbReference type="GO" id="GO:0016831">
    <property type="term" value="F:carboxy-lyase activity"/>
    <property type="evidence" value="ECO:0007669"/>
    <property type="project" value="UniProtKB-KW"/>
</dbReference>
<dbReference type="InterPro" id="IPR052357">
    <property type="entry name" value="Orn_Lys_Arg_decarboxylase-I"/>
</dbReference>
<evidence type="ECO:0000256" key="4">
    <source>
        <dbReference type="ARBA" id="ARBA00022898"/>
    </source>
</evidence>
<sequence length="475" mass="52399">MNQQNSPIYNALMEHAKKNPVSFHVPGHKYGSVQNIIGGAFFEEILKLDATELSGLDDLHSPEGVIADGALLLAKLYGVQESFFLVNGSTVGNLTMILSVCGEGDKILVQRNCHKSIINALRLAKADPVFIEPIFNGDWKVAGGLDTEAAKRAIVRFPDLKAIVLTYPNYYGIADPIAEIIEVAHQNGIPVLVDEAHGAHFIAAEGFPVSAVALGADLVVHSAHKTLPAMTMGSFLHFNSGLVNLGRVKDYLQVLQSSSPSYPLLASLDLARAYLGTFNRRDFAILFKKIQQFREELDQIPQIRVLTEEGKTDPLKVVIQSACRLNGFEIQQLLEHEGIFTELADPSNVLFVLPLLKEGMPYPFLNTVKKIKELLYDYAPVQKETDESSRGGDLSQLALSYRMMDSLQIQPVKLENAKGMIMAETIVPYPPGIPLLLKGERISEPVLRRLTQLIQSGSRFQGGERLKDGEILIYR</sequence>
<dbReference type="Gene3D" id="3.40.640.10">
    <property type="entry name" value="Type I PLP-dependent aspartate aminotransferase-like (Major domain)"/>
    <property type="match status" value="1"/>
</dbReference>
<evidence type="ECO:0000256" key="5">
    <source>
        <dbReference type="ARBA" id="ARBA00023239"/>
    </source>
</evidence>